<proteinExistence type="predicted"/>
<evidence type="ECO:0000313" key="3">
    <source>
        <dbReference type="EMBL" id="ACB35178.1"/>
    </source>
</evidence>
<accession>B1XYD3</accession>
<gene>
    <name evidence="3" type="ordered locus">Lcho_2913</name>
</gene>
<organism evidence="3 4">
    <name type="scientific">Leptothrix cholodnii (strain ATCC 51168 / LMG 8142 / SP-6)</name>
    <name type="common">Leptothrix discophora (strain SP-6)</name>
    <dbReference type="NCBI Taxonomy" id="395495"/>
    <lineage>
        <taxon>Bacteria</taxon>
        <taxon>Pseudomonadati</taxon>
        <taxon>Pseudomonadota</taxon>
        <taxon>Betaproteobacteria</taxon>
        <taxon>Burkholderiales</taxon>
        <taxon>Sphaerotilaceae</taxon>
        <taxon>Leptothrix</taxon>
    </lineage>
</organism>
<evidence type="ECO:0000256" key="1">
    <source>
        <dbReference type="SAM" id="MobiDB-lite"/>
    </source>
</evidence>
<evidence type="ECO:0000256" key="2">
    <source>
        <dbReference type="SAM" id="Phobius"/>
    </source>
</evidence>
<feature type="transmembrane region" description="Helical" evidence="2">
    <location>
        <begin position="68"/>
        <end position="91"/>
    </location>
</feature>
<keyword evidence="2" id="KW-1133">Transmembrane helix</keyword>
<dbReference type="Proteomes" id="UP000001693">
    <property type="component" value="Chromosome"/>
</dbReference>
<dbReference type="eggNOG" id="COG1721">
    <property type="taxonomic scope" value="Bacteria"/>
</dbReference>
<dbReference type="AlphaFoldDB" id="B1XYD3"/>
<dbReference type="PANTHER" id="PTHR34351">
    <property type="entry name" value="SLR1927 PROTEIN-RELATED"/>
    <property type="match status" value="1"/>
</dbReference>
<dbReference type="KEGG" id="lch:Lcho_2913"/>
<sequence length="362" mass="39448">MADLGAAGAWRAGPAGWWRNWWDSRHPRTERWLLTQRSVYILPTSAGWLYAALLIALLLGSINYQLNLGYLLTFVLASAGVVAIHATHATLRGLELSLRNDGPTPVRGHVGQVIELPLHLQDTLQRGALARWLFLGRHGIGLSWSARQSGTPGEAGLQWIDVPTGGSQDLRLGHAPLQRGPQLLPALRIESRFPLGLLRAWSVWRPAAQILVWPAAEADPPPMPPLTASGDDTTPDSAPRPSWMARGSDFPEPDGVRPWRRGDSPSQVLWRLSARQLDSGGELLVREHRAPPQRGRLLAWQHTAALGGDAEARLSRLCAWVLMAERAGLRTTLRLPGAEVGEGSGAAHRLVCLDALANARVD</sequence>
<reference evidence="3 4" key="1">
    <citation type="submission" date="2008-03" db="EMBL/GenBank/DDBJ databases">
        <title>Complete sequence of Leptothrix cholodnii SP-6.</title>
        <authorList>
            <consortium name="US DOE Joint Genome Institute"/>
            <person name="Copeland A."/>
            <person name="Lucas S."/>
            <person name="Lapidus A."/>
            <person name="Glavina del Rio T."/>
            <person name="Dalin E."/>
            <person name="Tice H."/>
            <person name="Bruce D."/>
            <person name="Goodwin L."/>
            <person name="Pitluck S."/>
            <person name="Chertkov O."/>
            <person name="Brettin T."/>
            <person name="Detter J.C."/>
            <person name="Han C."/>
            <person name="Kuske C.R."/>
            <person name="Schmutz J."/>
            <person name="Larimer F."/>
            <person name="Land M."/>
            <person name="Hauser L."/>
            <person name="Kyrpides N."/>
            <person name="Lykidis A."/>
            <person name="Emerson D."/>
            <person name="Richardson P."/>
        </authorList>
    </citation>
    <scope>NUCLEOTIDE SEQUENCE [LARGE SCALE GENOMIC DNA]</scope>
    <source>
        <strain evidence="4">ATCC 51168 / LMG 8142 / SP-6</strain>
    </source>
</reference>
<name>B1XYD3_LEPCP</name>
<dbReference type="HOGENOM" id="CLU_054568_0_1_4"/>
<dbReference type="RefSeq" id="WP_012347932.1">
    <property type="nucleotide sequence ID" value="NC_010524.1"/>
</dbReference>
<keyword evidence="2" id="KW-0472">Membrane</keyword>
<dbReference type="EMBL" id="CP001013">
    <property type="protein sequence ID" value="ACB35178.1"/>
    <property type="molecule type" value="Genomic_DNA"/>
</dbReference>
<evidence type="ECO:0000313" key="4">
    <source>
        <dbReference type="Proteomes" id="UP000001693"/>
    </source>
</evidence>
<dbReference type="STRING" id="395495.Lcho_2913"/>
<keyword evidence="4" id="KW-1185">Reference proteome</keyword>
<feature type="region of interest" description="Disordered" evidence="1">
    <location>
        <begin position="218"/>
        <end position="261"/>
    </location>
</feature>
<feature type="transmembrane region" description="Helical" evidence="2">
    <location>
        <begin position="39"/>
        <end position="62"/>
    </location>
</feature>
<dbReference type="OrthoDB" id="5298497at2"/>
<keyword evidence="2" id="KW-0812">Transmembrane</keyword>
<protein>
    <submittedName>
        <fullName evidence="3">Uncharacterized protein</fullName>
    </submittedName>
</protein>
<dbReference type="PANTHER" id="PTHR34351:SF1">
    <property type="entry name" value="SLR1927 PROTEIN"/>
    <property type="match status" value="1"/>
</dbReference>